<reference evidence="2 3" key="1">
    <citation type="submission" date="2020-04" db="EMBL/GenBank/DDBJ databases">
        <title>Bacillus sp. UniB3 isolated from commercial digestive syrup.</title>
        <authorList>
            <person name="Thorat V."/>
            <person name="Kirdat K."/>
            <person name="Tiwarekar B."/>
            <person name="Yadav A."/>
        </authorList>
    </citation>
    <scope>NUCLEOTIDE SEQUENCE [LARGE SCALE GENOMIC DNA]</scope>
    <source>
        <strain evidence="2 3">UniB3</strain>
    </source>
</reference>
<dbReference type="Proteomes" id="UP000588491">
    <property type="component" value="Unassembled WGS sequence"/>
</dbReference>
<keyword evidence="3" id="KW-1185">Reference proteome</keyword>
<gene>
    <name evidence="2" type="ORF">HHU08_15310</name>
</gene>
<dbReference type="PANTHER" id="PTHR41271:SF1">
    <property type="entry name" value="DUF402 DOMAIN-CONTAINING PROTEIN"/>
    <property type="match status" value="1"/>
</dbReference>
<proteinExistence type="predicted"/>
<dbReference type="AlphaFoldDB" id="A0A7Y0KA06"/>
<protein>
    <submittedName>
        <fullName evidence="2">DUF402 domain-containing protein</fullName>
    </submittedName>
</protein>
<name>A0A7Y0KA06_9BACI</name>
<dbReference type="SUPFAM" id="SSF159234">
    <property type="entry name" value="FomD-like"/>
    <property type="match status" value="1"/>
</dbReference>
<accession>A0A7Y0KA06</accession>
<dbReference type="InterPro" id="IPR035930">
    <property type="entry name" value="FomD-like_sf"/>
</dbReference>
<dbReference type="Pfam" id="PF04167">
    <property type="entry name" value="DUF402"/>
    <property type="match status" value="1"/>
</dbReference>
<comment type="caution">
    <text evidence="2">The sequence shown here is derived from an EMBL/GenBank/DDBJ whole genome shotgun (WGS) entry which is preliminary data.</text>
</comment>
<evidence type="ECO:0000313" key="3">
    <source>
        <dbReference type="Proteomes" id="UP000588491"/>
    </source>
</evidence>
<organism evidence="2 3">
    <name type="scientific">Niallia alba</name>
    <dbReference type="NCBI Taxonomy" id="2729105"/>
    <lineage>
        <taxon>Bacteria</taxon>
        <taxon>Bacillati</taxon>
        <taxon>Bacillota</taxon>
        <taxon>Bacilli</taxon>
        <taxon>Bacillales</taxon>
        <taxon>Bacillaceae</taxon>
        <taxon>Niallia</taxon>
    </lineage>
</organism>
<feature type="domain" description="DUF402" evidence="1">
    <location>
        <begin position="65"/>
        <end position="153"/>
    </location>
</feature>
<dbReference type="EMBL" id="JABBPK010000001">
    <property type="protein sequence ID" value="NMO78352.1"/>
    <property type="molecule type" value="Genomic_DNA"/>
</dbReference>
<dbReference type="Gene3D" id="2.40.380.10">
    <property type="entry name" value="FomD-like"/>
    <property type="match status" value="1"/>
</dbReference>
<dbReference type="InterPro" id="IPR007295">
    <property type="entry name" value="DUF402"/>
</dbReference>
<dbReference type="PANTHER" id="PTHR41271">
    <property type="entry name" value="DUF402 DOMAIN-CONTAINING PROTEIN"/>
    <property type="match status" value="1"/>
</dbReference>
<sequence length="179" mass="21375">MVQFIGDDRMLEWKLKYGKTIIERKIRYNSTIEEYQCKLIHSDNKKITLLHQVEKPFEMGKGKEKLVIPKGTYTFAYYWLDQPYNLYFWREENGKYLGAYFNIVRKNSIQNNIVMFEDLIIDVVVKPNHIYYILDQEELPQPLETFENGYVQTALHALLKRKDCIIDEVSAETANFYPL</sequence>
<evidence type="ECO:0000259" key="1">
    <source>
        <dbReference type="Pfam" id="PF04167"/>
    </source>
</evidence>
<evidence type="ECO:0000313" key="2">
    <source>
        <dbReference type="EMBL" id="NMO78352.1"/>
    </source>
</evidence>